<reference evidence="1 2" key="1">
    <citation type="submission" date="2016-10" db="EMBL/GenBank/DDBJ databases">
        <authorList>
            <person name="de Groot N.N."/>
        </authorList>
    </citation>
    <scope>NUCLEOTIDE SEQUENCE [LARGE SCALE GENOMIC DNA]</scope>
    <source>
        <strain evidence="1 2">CGMCC 1.7005</strain>
    </source>
</reference>
<dbReference type="Pfam" id="PF05635">
    <property type="entry name" value="23S_rRNA_IVP"/>
    <property type="match status" value="1"/>
</dbReference>
<dbReference type="NCBIfam" id="TIGR02436">
    <property type="entry name" value="four helix bundle protein"/>
    <property type="match status" value="1"/>
</dbReference>
<dbReference type="Proteomes" id="UP000236454">
    <property type="component" value="Unassembled WGS sequence"/>
</dbReference>
<dbReference type="Gene3D" id="1.20.1440.60">
    <property type="entry name" value="23S rRNA-intervening sequence"/>
    <property type="match status" value="1"/>
</dbReference>
<evidence type="ECO:0000313" key="1">
    <source>
        <dbReference type="EMBL" id="SFT89172.1"/>
    </source>
</evidence>
<dbReference type="AlphaFoldDB" id="A0A1I7BPS5"/>
<name>A0A1I7BPS5_9FLAO</name>
<dbReference type="OrthoDB" id="9811959at2"/>
<dbReference type="InterPro" id="IPR036583">
    <property type="entry name" value="23S_rRNA_IVS_sf"/>
</dbReference>
<dbReference type="PANTHER" id="PTHR38471">
    <property type="entry name" value="FOUR HELIX BUNDLE PROTEIN"/>
    <property type="match status" value="1"/>
</dbReference>
<evidence type="ECO:0000313" key="2">
    <source>
        <dbReference type="Proteomes" id="UP000236454"/>
    </source>
</evidence>
<sequence length="118" mass="13632">MKKHNFKEMMIWKKAMDLVVSIYQITENLPAKENFNLVSQINRCAVSIPSNIAEGSGRTTNKSFSNFLNFSLSSAFELETQLILLDRIYKVPTKTEQSELVELQKMIRSFNNQLIKNL</sequence>
<dbReference type="PANTHER" id="PTHR38471:SF2">
    <property type="entry name" value="FOUR HELIX BUNDLE PROTEIN"/>
    <property type="match status" value="1"/>
</dbReference>
<organism evidence="1 2">
    <name type="scientific">Lishizhenia tianjinensis</name>
    <dbReference type="NCBI Taxonomy" id="477690"/>
    <lineage>
        <taxon>Bacteria</taxon>
        <taxon>Pseudomonadati</taxon>
        <taxon>Bacteroidota</taxon>
        <taxon>Flavobacteriia</taxon>
        <taxon>Flavobacteriales</taxon>
        <taxon>Crocinitomicaceae</taxon>
        <taxon>Lishizhenia</taxon>
    </lineage>
</organism>
<dbReference type="EMBL" id="FPAS01000006">
    <property type="protein sequence ID" value="SFT89172.1"/>
    <property type="molecule type" value="Genomic_DNA"/>
</dbReference>
<dbReference type="SUPFAM" id="SSF158446">
    <property type="entry name" value="IVS-encoded protein-like"/>
    <property type="match status" value="1"/>
</dbReference>
<keyword evidence="2" id="KW-1185">Reference proteome</keyword>
<proteinExistence type="predicted"/>
<dbReference type="RefSeq" id="WP_090252646.1">
    <property type="nucleotide sequence ID" value="NZ_FPAS01000006.1"/>
</dbReference>
<accession>A0A1I7BPS5</accession>
<dbReference type="InterPro" id="IPR012657">
    <property type="entry name" value="23S_rRNA-intervening_sequence"/>
</dbReference>
<dbReference type="STRING" id="477690.SAMN05216474_2978"/>
<protein>
    <submittedName>
        <fullName evidence="1">Four helix bundle protein</fullName>
    </submittedName>
</protein>
<gene>
    <name evidence="1" type="ORF">SAMN05216474_2978</name>
</gene>
<dbReference type="CDD" id="cd16377">
    <property type="entry name" value="23S_rRNA_IVP_like"/>
    <property type="match status" value="1"/>
</dbReference>